<feature type="region of interest" description="Disordered" evidence="1">
    <location>
        <begin position="77"/>
        <end position="123"/>
    </location>
</feature>
<feature type="compositionally biased region" description="Pro residues" evidence="1">
    <location>
        <begin position="83"/>
        <end position="99"/>
    </location>
</feature>
<proteinExistence type="predicted"/>
<evidence type="ECO:0000313" key="3">
    <source>
        <dbReference type="EMBL" id="KAK7232927.1"/>
    </source>
</evidence>
<dbReference type="InterPro" id="IPR008972">
    <property type="entry name" value="Cupredoxin"/>
</dbReference>
<feature type="region of interest" description="Disordered" evidence="1">
    <location>
        <begin position="153"/>
        <end position="175"/>
    </location>
</feature>
<evidence type="ECO:0000259" key="2">
    <source>
        <dbReference type="PROSITE" id="PS51485"/>
    </source>
</evidence>
<feature type="compositionally biased region" description="Basic and acidic residues" evidence="1">
    <location>
        <begin position="287"/>
        <end position="297"/>
    </location>
</feature>
<gene>
    <name evidence="3" type="ORF">SO694_00036255</name>
</gene>
<accession>A0ABR1FLB9</accession>
<feature type="domain" description="Phytocyanin" evidence="2">
    <location>
        <begin position="1"/>
        <end position="75"/>
    </location>
</feature>
<sequence length="367" mass="37797">MGADADLLFSWTGYHDVWEMASESAYEACDFSGGAYLGAATGVAVDARPGETAFYSCSVGAHCIAGQKVAVTWDAPLATPAPSKRPTPAPTPPPTPRPTSSPTEPRPTRADAAAVQEADDESADAITDVTAALVAADDGAAVAATVRGAVVPADGAARPPNRRRRGPRPSDGPSILRAVDGAVGRAQQASHAVALAGTDARADARARRSVRRARLRANAAAHGESDHADPDDGVAHGQARARADGEPRRGHRGPVAEARAEPDGRADGEPRRAGSPSARRRGVAPTREARAGEELRLGRQLPRGPLRGQGRRGPGLAGLPGARGACPYECAGDSASWHKNGHGEKDCDWVSGFYYNRASACPAACGS</sequence>
<reference evidence="3 4" key="1">
    <citation type="submission" date="2024-03" db="EMBL/GenBank/DDBJ databases">
        <title>Aureococcus anophagefferens CCMP1851 and Kratosvirus quantuckense: Draft genome of a second virus-susceptible host strain in the model system.</title>
        <authorList>
            <person name="Chase E."/>
            <person name="Truchon A.R."/>
            <person name="Schepens W."/>
            <person name="Wilhelm S.W."/>
        </authorList>
    </citation>
    <scope>NUCLEOTIDE SEQUENCE [LARGE SCALE GENOMIC DNA]</scope>
    <source>
        <strain evidence="3 4">CCMP1851</strain>
    </source>
</reference>
<feature type="compositionally biased region" description="Basic and acidic residues" evidence="1">
    <location>
        <begin position="258"/>
        <end position="272"/>
    </location>
</feature>
<dbReference type="Proteomes" id="UP001363151">
    <property type="component" value="Unassembled WGS sequence"/>
</dbReference>
<feature type="compositionally biased region" description="Low complexity" evidence="1">
    <location>
        <begin position="298"/>
        <end position="308"/>
    </location>
</feature>
<dbReference type="InterPro" id="IPR003245">
    <property type="entry name" value="Phytocyanin_dom"/>
</dbReference>
<organism evidence="3 4">
    <name type="scientific">Aureococcus anophagefferens</name>
    <name type="common">Harmful bloom alga</name>
    <dbReference type="NCBI Taxonomy" id="44056"/>
    <lineage>
        <taxon>Eukaryota</taxon>
        <taxon>Sar</taxon>
        <taxon>Stramenopiles</taxon>
        <taxon>Ochrophyta</taxon>
        <taxon>Pelagophyceae</taxon>
        <taxon>Pelagomonadales</taxon>
        <taxon>Pelagomonadaceae</taxon>
        <taxon>Aureococcus</taxon>
    </lineage>
</organism>
<dbReference type="Gene3D" id="2.60.40.420">
    <property type="entry name" value="Cupredoxins - blue copper proteins"/>
    <property type="match status" value="1"/>
</dbReference>
<dbReference type="PROSITE" id="PS51485">
    <property type="entry name" value="PHYTOCYANIN"/>
    <property type="match status" value="1"/>
</dbReference>
<feature type="compositionally biased region" description="Basic and acidic residues" evidence="1">
    <location>
        <begin position="223"/>
        <end position="234"/>
    </location>
</feature>
<comment type="caution">
    <text evidence="3">The sequence shown here is derived from an EMBL/GenBank/DDBJ whole genome shotgun (WGS) entry which is preliminary data.</text>
</comment>
<dbReference type="EMBL" id="JBBJCI010000365">
    <property type="protein sequence ID" value="KAK7232927.1"/>
    <property type="molecule type" value="Genomic_DNA"/>
</dbReference>
<keyword evidence="4" id="KW-1185">Reference proteome</keyword>
<dbReference type="SUPFAM" id="SSF49503">
    <property type="entry name" value="Cupredoxins"/>
    <property type="match status" value="1"/>
</dbReference>
<feature type="region of interest" description="Disordered" evidence="1">
    <location>
        <begin position="190"/>
        <end position="317"/>
    </location>
</feature>
<evidence type="ECO:0000256" key="1">
    <source>
        <dbReference type="SAM" id="MobiDB-lite"/>
    </source>
</evidence>
<protein>
    <recommendedName>
        <fullName evidence="2">Phytocyanin domain-containing protein</fullName>
    </recommendedName>
</protein>
<name>A0ABR1FLB9_AURAN</name>
<evidence type="ECO:0000313" key="4">
    <source>
        <dbReference type="Proteomes" id="UP001363151"/>
    </source>
</evidence>